<dbReference type="Proteomes" id="UP000009046">
    <property type="component" value="Unassembled WGS sequence"/>
</dbReference>
<dbReference type="InParanoid" id="E0VX89"/>
<protein>
    <recommendedName>
        <fullName evidence="6">Transmembrane protein</fullName>
    </recommendedName>
</protein>
<feature type="region of interest" description="Disordered" evidence="1">
    <location>
        <begin position="56"/>
        <end position="77"/>
    </location>
</feature>
<dbReference type="KEGG" id="phu:Phum_PHUM497030"/>
<keyword evidence="2" id="KW-0472">Membrane</keyword>
<dbReference type="GeneID" id="8236184"/>
<keyword evidence="5" id="KW-1185">Reference proteome</keyword>
<gene>
    <name evidence="4" type="primary">8236184</name>
    <name evidence="3" type="ORF">Phum_PHUM497030</name>
</gene>
<reference evidence="3" key="2">
    <citation type="submission" date="2007-04" db="EMBL/GenBank/DDBJ databases">
        <title>The genome of the human body louse.</title>
        <authorList>
            <consortium name="The Human Body Louse Genome Consortium"/>
            <person name="Kirkness E."/>
            <person name="Walenz B."/>
            <person name="Hass B."/>
            <person name="Bruggner R."/>
            <person name="Strausberg R."/>
        </authorList>
    </citation>
    <scope>NUCLEOTIDE SEQUENCE</scope>
    <source>
        <strain evidence="3">USDA</strain>
    </source>
</reference>
<dbReference type="EnsemblMetazoa" id="PHUM497030-RA">
    <property type="protein sequence ID" value="PHUM497030-PA"/>
    <property type="gene ID" value="PHUM497030"/>
</dbReference>
<dbReference type="EMBL" id="DS235829">
    <property type="protein sequence ID" value="EEB17995.1"/>
    <property type="molecule type" value="Genomic_DNA"/>
</dbReference>
<dbReference type="EMBL" id="AAZO01006023">
    <property type="status" value="NOT_ANNOTATED_CDS"/>
    <property type="molecule type" value="Genomic_DNA"/>
</dbReference>
<reference evidence="3" key="1">
    <citation type="submission" date="2007-04" db="EMBL/GenBank/DDBJ databases">
        <title>Annotation of Pediculus humanus corporis strain USDA.</title>
        <authorList>
            <person name="Kirkness E."/>
            <person name="Hannick L."/>
            <person name="Hass B."/>
            <person name="Bruggner R."/>
            <person name="Lawson D."/>
            <person name="Bidwell S."/>
            <person name="Joardar V."/>
            <person name="Caler E."/>
            <person name="Walenz B."/>
            <person name="Inman J."/>
            <person name="Schobel S."/>
            <person name="Galinsky K."/>
            <person name="Amedeo P."/>
            <person name="Strausberg R."/>
        </authorList>
    </citation>
    <scope>NUCLEOTIDE SEQUENCE</scope>
    <source>
        <strain evidence="3">USDA</strain>
    </source>
</reference>
<dbReference type="CTD" id="8236184"/>
<sequence>MDYGPRTKRNHLIQTGNTRWHLFKIAQFLLCVAIIVVAIVIMLYWDIWDDFSEPFTTSDSTTRSPSSATKPSSGQTTTKSNLFIVTPVKTVPASEDDIKCPKIPEYKKDSDSFSLSNLLFIFPAVFTVLVIVIIEVFGHLTRDPILKVPTIVYLFIMLILSLGIFTVSTEATYRRRQYIYGAIALFSGKGLPPGEASLVDVQKPEINILHL</sequence>
<dbReference type="VEuPathDB" id="VectorBase:PHUM497030"/>
<feature type="transmembrane region" description="Helical" evidence="2">
    <location>
        <begin position="21"/>
        <end position="45"/>
    </location>
</feature>
<dbReference type="AlphaFoldDB" id="E0VX89"/>
<reference evidence="4" key="3">
    <citation type="submission" date="2021-02" db="UniProtKB">
        <authorList>
            <consortium name="EnsemblMetazoa"/>
        </authorList>
    </citation>
    <scope>IDENTIFICATION</scope>
    <source>
        <strain evidence="4">USDA</strain>
    </source>
</reference>
<feature type="transmembrane region" description="Helical" evidence="2">
    <location>
        <begin position="150"/>
        <end position="168"/>
    </location>
</feature>
<keyword evidence="2" id="KW-0812">Transmembrane</keyword>
<evidence type="ECO:0000256" key="2">
    <source>
        <dbReference type="SAM" id="Phobius"/>
    </source>
</evidence>
<evidence type="ECO:0000313" key="4">
    <source>
        <dbReference type="EnsemblMetazoa" id="PHUM497030-PA"/>
    </source>
</evidence>
<evidence type="ECO:0000313" key="5">
    <source>
        <dbReference type="Proteomes" id="UP000009046"/>
    </source>
</evidence>
<feature type="transmembrane region" description="Helical" evidence="2">
    <location>
        <begin position="118"/>
        <end position="138"/>
    </location>
</feature>
<evidence type="ECO:0000256" key="1">
    <source>
        <dbReference type="SAM" id="MobiDB-lite"/>
    </source>
</evidence>
<organism>
    <name type="scientific">Pediculus humanus subsp. corporis</name>
    <name type="common">Body louse</name>
    <dbReference type="NCBI Taxonomy" id="121224"/>
    <lineage>
        <taxon>Eukaryota</taxon>
        <taxon>Metazoa</taxon>
        <taxon>Ecdysozoa</taxon>
        <taxon>Arthropoda</taxon>
        <taxon>Hexapoda</taxon>
        <taxon>Insecta</taxon>
        <taxon>Pterygota</taxon>
        <taxon>Neoptera</taxon>
        <taxon>Paraneoptera</taxon>
        <taxon>Psocodea</taxon>
        <taxon>Troctomorpha</taxon>
        <taxon>Phthiraptera</taxon>
        <taxon>Anoplura</taxon>
        <taxon>Pediculidae</taxon>
        <taxon>Pediculus</taxon>
    </lineage>
</organism>
<keyword evidence="2" id="KW-1133">Transmembrane helix</keyword>
<evidence type="ECO:0008006" key="6">
    <source>
        <dbReference type="Google" id="ProtNLM"/>
    </source>
</evidence>
<dbReference type="RefSeq" id="XP_002430733.1">
    <property type="nucleotide sequence ID" value="XM_002430688.1"/>
</dbReference>
<accession>E0VX89</accession>
<proteinExistence type="predicted"/>
<name>E0VX89_PEDHC</name>
<evidence type="ECO:0000313" key="3">
    <source>
        <dbReference type="EMBL" id="EEB17995.1"/>
    </source>
</evidence>
<feature type="compositionally biased region" description="Low complexity" evidence="1">
    <location>
        <begin position="56"/>
        <end position="69"/>
    </location>
</feature>
<dbReference type="HOGENOM" id="CLU_1306192_0_0_1"/>